<dbReference type="InterPro" id="IPR051044">
    <property type="entry name" value="MAG_DAG_Lipase"/>
</dbReference>
<evidence type="ECO:0000313" key="2">
    <source>
        <dbReference type="EMBL" id="OQS05723.1"/>
    </source>
</evidence>
<sequence>TDTFTNDRYEELFYQSVIPQIPKLRGAVVFLHGFGDHGSGYLNFFEHLAESGYAVFCFDYIGHGKSEGDRAFFEKYQYMLDDIDQFISLCKNEVDKANLEVNKWNLIGISFGGLLSALTIVRELHTFNNVVLIAPSINVPLTWVLWVQKQFAFVLSTLFPKWRIVPGVVREKLSREEDALRGYDMDDLSFHGLAPARSGEQILYAMEELSSKKFSFKTPLLMVMGDDERVVCTTSIREFYRDVQSQDKELIVFEEAGHMLMRESKSLEVENRIIQWLDERSPFPTK</sequence>
<proteinExistence type="predicted"/>
<dbReference type="Gene3D" id="3.40.50.1820">
    <property type="entry name" value="alpha/beta hydrolase"/>
    <property type="match status" value="1"/>
</dbReference>
<dbReference type="OrthoDB" id="2498029at2759"/>
<dbReference type="Proteomes" id="UP000243217">
    <property type="component" value="Unassembled WGS sequence"/>
</dbReference>
<evidence type="ECO:0000313" key="3">
    <source>
        <dbReference type="Proteomes" id="UP000243217"/>
    </source>
</evidence>
<feature type="domain" description="Serine aminopeptidase S33" evidence="1">
    <location>
        <begin position="23"/>
        <end position="264"/>
    </location>
</feature>
<keyword evidence="2" id="KW-0645">Protease</keyword>
<dbReference type="PRINTS" id="PR00111">
    <property type="entry name" value="ABHYDROLASE"/>
</dbReference>
<dbReference type="PANTHER" id="PTHR11614">
    <property type="entry name" value="PHOSPHOLIPASE-RELATED"/>
    <property type="match status" value="1"/>
</dbReference>
<dbReference type="STRING" id="74557.A0A1W0A604"/>
<name>A0A1W0A604_9STRA</name>
<reference evidence="2 3" key="1">
    <citation type="journal article" date="2014" name="Genome Biol. Evol.">
        <title>The secreted proteins of Achlya hypogyna and Thraustotheca clavata identify the ancestral oomycete secretome and reveal gene acquisitions by horizontal gene transfer.</title>
        <authorList>
            <person name="Misner I."/>
            <person name="Blouin N."/>
            <person name="Leonard G."/>
            <person name="Richards T.A."/>
            <person name="Lane C.E."/>
        </authorList>
    </citation>
    <scope>NUCLEOTIDE SEQUENCE [LARGE SCALE GENOMIC DNA]</scope>
    <source>
        <strain evidence="2 3">ATCC 34112</strain>
    </source>
</reference>
<keyword evidence="2" id="KW-0378">Hydrolase</keyword>
<gene>
    <name evidence="2" type="ORF">THRCLA_02179</name>
</gene>
<keyword evidence="3" id="KW-1185">Reference proteome</keyword>
<comment type="caution">
    <text evidence="2">The sequence shown here is derived from an EMBL/GenBank/DDBJ whole genome shotgun (WGS) entry which is preliminary data.</text>
</comment>
<dbReference type="SUPFAM" id="SSF53474">
    <property type="entry name" value="alpha/beta-Hydrolases"/>
    <property type="match status" value="1"/>
</dbReference>
<dbReference type="InterPro" id="IPR022742">
    <property type="entry name" value="Hydrolase_4"/>
</dbReference>
<organism evidence="2 3">
    <name type="scientific">Thraustotheca clavata</name>
    <dbReference type="NCBI Taxonomy" id="74557"/>
    <lineage>
        <taxon>Eukaryota</taxon>
        <taxon>Sar</taxon>
        <taxon>Stramenopiles</taxon>
        <taxon>Oomycota</taxon>
        <taxon>Saprolegniomycetes</taxon>
        <taxon>Saprolegniales</taxon>
        <taxon>Achlyaceae</taxon>
        <taxon>Thraustotheca</taxon>
    </lineage>
</organism>
<dbReference type="EMBL" id="JNBS01000423">
    <property type="protein sequence ID" value="OQS05723.1"/>
    <property type="molecule type" value="Genomic_DNA"/>
</dbReference>
<dbReference type="Pfam" id="PF12146">
    <property type="entry name" value="Hydrolase_4"/>
    <property type="match status" value="1"/>
</dbReference>
<dbReference type="InterPro" id="IPR029058">
    <property type="entry name" value="AB_hydrolase_fold"/>
</dbReference>
<dbReference type="AlphaFoldDB" id="A0A1W0A604"/>
<evidence type="ECO:0000259" key="1">
    <source>
        <dbReference type="Pfam" id="PF12146"/>
    </source>
</evidence>
<dbReference type="GO" id="GO:0006508">
    <property type="term" value="P:proteolysis"/>
    <property type="evidence" value="ECO:0007669"/>
    <property type="project" value="UniProtKB-KW"/>
</dbReference>
<dbReference type="GO" id="GO:0008233">
    <property type="term" value="F:peptidase activity"/>
    <property type="evidence" value="ECO:0007669"/>
    <property type="project" value="UniProtKB-KW"/>
</dbReference>
<protein>
    <submittedName>
        <fullName evidence="2">Serine protease family S33</fullName>
    </submittedName>
</protein>
<feature type="non-terminal residue" evidence="2">
    <location>
        <position position="1"/>
    </location>
</feature>
<accession>A0A1W0A604</accession>
<dbReference type="InterPro" id="IPR000073">
    <property type="entry name" value="AB_hydrolase_1"/>
</dbReference>